<evidence type="ECO:0000313" key="2">
    <source>
        <dbReference type="EMBL" id="OGH60059.1"/>
    </source>
</evidence>
<gene>
    <name evidence="2" type="ORF">A2725_00205</name>
</gene>
<dbReference type="AlphaFoldDB" id="A0A1F6LL49"/>
<feature type="transmembrane region" description="Helical" evidence="1">
    <location>
        <begin position="460"/>
        <end position="480"/>
    </location>
</feature>
<feature type="transmembrane region" description="Helical" evidence="1">
    <location>
        <begin position="67"/>
        <end position="88"/>
    </location>
</feature>
<feature type="transmembrane region" description="Helical" evidence="1">
    <location>
        <begin position="7"/>
        <end position="24"/>
    </location>
</feature>
<reference evidence="2 3" key="1">
    <citation type="journal article" date="2016" name="Nat. Commun.">
        <title>Thousands of microbial genomes shed light on interconnected biogeochemical processes in an aquifer system.</title>
        <authorList>
            <person name="Anantharaman K."/>
            <person name="Brown C.T."/>
            <person name="Hug L.A."/>
            <person name="Sharon I."/>
            <person name="Castelle C.J."/>
            <person name="Probst A.J."/>
            <person name="Thomas B.C."/>
            <person name="Singh A."/>
            <person name="Wilkins M.J."/>
            <person name="Karaoz U."/>
            <person name="Brodie E.L."/>
            <person name="Williams K.H."/>
            <person name="Hubbard S.S."/>
            <person name="Banfield J.F."/>
        </authorList>
    </citation>
    <scope>NUCLEOTIDE SEQUENCE [LARGE SCALE GENOMIC DNA]</scope>
</reference>
<feature type="transmembrane region" description="Helical" evidence="1">
    <location>
        <begin position="322"/>
        <end position="343"/>
    </location>
</feature>
<feature type="transmembrane region" description="Helical" evidence="1">
    <location>
        <begin position="143"/>
        <end position="161"/>
    </location>
</feature>
<dbReference type="EMBL" id="MFPS01000003">
    <property type="protein sequence ID" value="OGH60059.1"/>
    <property type="molecule type" value="Genomic_DNA"/>
</dbReference>
<evidence type="ECO:0000313" key="3">
    <source>
        <dbReference type="Proteomes" id="UP000177067"/>
    </source>
</evidence>
<feature type="transmembrane region" description="Helical" evidence="1">
    <location>
        <begin position="30"/>
        <end position="47"/>
    </location>
</feature>
<proteinExistence type="predicted"/>
<sequence>MKYLKKLIFYFSSVVVFILLYFNLMHWNKLWLGVFVGGLFFVLNGIIWQKILGVVFAMKNRDFVVKLYSWFAVFLLLSFTSSVWVVWYKITPEIIWLIFLIVQLVGELVFFVVKRSNPNRNFICESRGYKYSFPKNLIIKKNIFYIIFFILLWLSGVLLLVKNTSTQVLNSPWQTISQYYIIVFFFLTLILFFICLSKYKVKLVLFLLILHSVLLHIYLPVSHNNPWGGDVWRHIAIESKLISGEVHLPVLFGEKAQWREVLNIDLPEAFLIPNKYFYGQLWGSSVLISTVLNISLLLINIWLVPILWSIMIPIIVFRIGRYLFGSWRSGLLLALFVSVLFPFQALGGLTLPVSIGYLTFFFVLMLWLQYLEEGNVLQRNLVFLFAFLMLFGYSLHFILIWLVIITSLLIQYLSKNNLSSKNLFQNNFLRIPVIFVGVVILIFLFPIIEYIIGSSNFSKGINIFSNIIQIIGQFSGWYFVSSIRPHDILTGNIIFNHTPDYAFVSSIFMDFRWPVVLFILFLYVCVFLGIFWRRKKRDAMSLKVSQYIFLSVVSGYFISWFFMIGDHSLVRRLDVIFAFLLIVFALIGIFILFKRLNLKHNIQKVFVLLLGFIFSWSVVTTYASGPDMRVVSNSEYEVSTYLWNQVNLHPDDVCVLADTWPLLILEALSSQKIVGGGFPIDSQFGQKERVGIYNGILSMKEDDFLQKAHDISNKPKCFVVLPKSSINSDIEKFVIEKMNDNGRLVGDFVVFEELVNSNDIEVDE</sequence>
<organism evidence="2 3">
    <name type="scientific">Candidatus Magasanikbacteria bacterium RIFCSPHIGHO2_01_FULL_33_34</name>
    <dbReference type="NCBI Taxonomy" id="1798671"/>
    <lineage>
        <taxon>Bacteria</taxon>
        <taxon>Candidatus Magasanikiibacteriota</taxon>
    </lineage>
</organism>
<name>A0A1F6LL49_9BACT</name>
<evidence type="ECO:0008006" key="4">
    <source>
        <dbReference type="Google" id="ProtNLM"/>
    </source>
</evidence>
<feature type="transmembrane region" description="Helical" evidence="1">
    <location>
        <begin position="382"/>
        <end position="409"/>
    </location>
</feature>
<feature type="transmembrane region" description="Helical" evidence="1">
    <location>
        <begin position="349"/>
        <end position="370"/>
    </location>
</feature>
<evidence type="ECO:0000256" key="1">
    <source>
        <dbReference type="SAM" id="Phobius"/>
    </source>
</evidence>
<feature type="transmembrane region" description="Helical" evidence="1">
    <location>
        <begin position="203"/>
        <end position="221"/>
    </location>
</feature>
<feature type="transmembrane region" description="Helical" evidence="1">
    <location>
        <begin position="286"/>
        <end position="310"/>
    </location>
</feature>
<feature type="transmembrane region" description="Helical" evidence="1">
    <location>
        <begin position="544"/>
        <end position="563"/>
    </location>
</feature>
<dbReference type="Proteomes" id="UP000177067">
    <property type="component" value="Unassembled WGS sequence"/>
</dbReference>
<feature type="transmembrane region" description="Helical" evidence="1">
    <location>
        <begin position="94"/>
        <end position="113"/>
    </location>
</feature>
<accession>A0A1F6LL49</accession>
<feature type="transmembrane region" description="Helical" evidence="1">
    <location>
        <begin position="605"/>
        <end position="625"/>
    </location>
</feature>
<feature type="transmembrane region" description="Helical" evidence="1">
    <location>
        <begin position="575"/>
        <end position="593"/>
    </location>
</feature>
<feature type="transmembrane region" description="Helical" evidence="1">
    <location>
        <begin position="176"/>
        <end position="196"/>
    </location>
</feature>
<keyword evidence="1" id="KW-1133">Transmembrane helix</keyword>
<feature type="transmembrane region" description="Helical" evidence="1">
    <location>
        <begin position="429"/>
        <end position="448"/>
    </location>
</feature>
<comment type="caution">
    <text evidence="2">The sequence shown here is derived from an EMBL/GenBank/DDBJ whole genome shotgun (WGS) entry which is preliminary data.</text>
</comment>
<keyword evidence="1" id="KW-0472">Membrane</keyword>
<keyword evidence="1" id="KW-0812">Transmembrane</keyword>
<feature type="transmembrane region" description="Helical" evidence="1">
    <location>
        <begin position="511"/>
        <end position="532"/>
    </location>
</feature>
<protein>
    <recommendedName>
        <fullName evidence="4">Glycosyltransferase RgtA/B/C/D-like domain-containing protein</fullName>
    </recommendedName>
</protein>